<keyword evidence="1" id="KW-0732">Signal</keyword>
<gene>
    <name evidence="2" type="ORF">QQ020_34240</name>
</gene>
<evidence type="ECO:0000313" key="3">
    <source>
        <dbReference type="Proteomes" id="UP001172083"/>
    </source>
</evidence>
<protein>
    <submittedName>
        <fullName evidence="2">Uncharacterized protein</fullName>
    </submittedName>
</protein>
<proteinExistence type="predicted"/>
<evidence type="ECO:0000256" key="1">
    <source>
        <dbReference type="SAM" id="SignalP"/>
    </source>
</evidence>
<evidence type="ECO:0000313" key="2">
    <source>
        <dbReference type="EMBL" id="MDN5217183.1"/>
    </source>
</evidence>
<dbReference type="RefSeq" id="WP_346762520.1">
    <property type="nucleotide sequence ID" value="NZ_JAUJEB010000014.1"/>
</dbReference>
<dbReference type="EMBL" id="JAUJEB010000014">
    <property type="protein sequence ID" value="MDN5217183.1"/>
    <property type="molecule type" value="Genomic_DNA"/>
</dbReference>
<accession>A0ABT8LHA1</accession>
<comment type="caution">
    <text evidence="2">The sequence shown here is derived from an EMBL/GenBank/DDBJ whole genome shotgun (WGS) entry which is preliminary data.</text>
</comment>
<organism evidence="2 3">
    <name type="scientific">Agaribacillus aureus</name>
    <dbReference type="NCBI Taxonomy" id="3051825"/>
    <lineage>
        <taxon>Bacteria</taxon>
        <taxon>Pseudomonadati</taxon>
        <taxon>Bacteroidota</taxon>
        <taxon>Cytophagia</taxon>
        <taxon>Cytophagales</taxon>
        <taxon>Splendidivirgaceae</taxon>
        <taxon>Agaribacillus</taxon>
    </lineage>
</organism>
<feature type="chain" id="PRO_5045527149" evidence="1">
    <location>
        <begin position="19"/>
        <end position="235"/>
    </location>
</feature>
<dbReference type="Proteomes" id="UP001172083">
    <property type="component" value="Unassembled WGS sequence"/>
</dbReference>
<sequence>MRIYLNILLLISPWLVMAQCAEDNKIQIIKTGTWRGSHVNIDLSMDWYALFNYDKALRLEKVKVKVEEVNDPYVEALGEKVAKKVSVENAKKPIFLIAGSKTLKPGPVVGKYYAYNVLVPEQNVDFLYKGTEKYQLSPYGTEFPNLGDNEAAADQYGIWLKGEGKKQLIVKDKYFFGTGPRLVWSGDLDGDDRLDLLLDCICEDNASNMALYLSSAAKGNELLGMVAIWDSGEEF</sequence>
<name>A0ABT8LHA1_9BACT</name>
<keyword evidence="3" id="KW-1185">Reference proteome</keyword>
<feature type="signal peptide" evidence="1">
    <location>
        <begin position="1"/>
        <end position="18"/>
    </location>
</feature>
<reference evidence="2" key="1">
    <citation type="submission" date="2023-06" db="EMBL/GenBank/DDBJ databases">
        <title>Genomic of Agaribacillus aureum.</title>
        <authorList>
            <person name="Wang G."/>
        </authorList>
    </citation>
    <scope>NUCLEOTIDE SEQUENCE</scope>
    <source>
        <strain evidence="2">BMA12</strain>
    </source>
</reference>